<accession>A0ABU6MGS3</accession>
<keyword evidence="1" id="KW-0812">Transmembrane</keyword>
<feature type="transmembrane region" description="Helical" evidence="1">
    <location>
        <begin position="51"/>
        <end position="71"/>
    </location>
</feature>
<evidence type="ECO:0000256" key="1">
    <source>
        <dbReference type="SAM" id="Phobius"/>
    </source>
</evidence>
<gene>
    <name evidence="2" type="ORF">P4T90_11070</name>
</gene>
<feature type="transmembrane region" description="Helical" evidence="1">
    <location>
        <begin position="6"/>
        <end position="30"/>
    </location>
</feature>
<organism evidence="2 3">
    <name type="scientific">Heyndrickxia acidicola</name>
    <dbReference type="NCBI Taxonomy" id="209389"/>
    <lineage>
        <taxon>Bacteria</taxon>
        <taxon>Bacillati</taxon>
        <taxon>Bacillota</taxon>
        <taxon>Bacilli</taxon>
        <taxon>Bacillales</taxon>
        <taxon>Bacillaceae</taxon>
        <taxon>Heyndrickxia</taxon>
    </lineage>
</organism>
<name>A0ABU6MGS3_9BACI</name>
<keyword evidence="1" id="KW-1133">Transmembrane helix</keyword>
<keyword evidence="1" id="KW-0472">Membrane</keyword>
<keyword evidence="3" id="KW-1185">Reference proteome</keyword>
<feature type="transmembrane region" description="Helical" evidence="1">
    <location>
        <begin position="77"/>
        <end position="97"/>
    </location>
</feature>
<protein>
    <submittedName>
        <fullName evidence="2">Uncharacterized protein</fullName>
    </submittedName>
</protein>
<comment type="caution">
    <text evidence="2">The sequence shown here is derived from an EMBL/GenBank/DDBJ whole genome shotgun (WGS) entry which is preliminary data.</text>
</comment>
<reference evidence="2 3" key="1">
    <citation type="submission" date="2023-03" db="EMBL/GenBank/DDBJ databases">
        <title>Bacillus Genome Sequencing.</title>
        <authorList>
            <person name="Dunlap C."/>
        </authorList>
    </citation>
    <scope>NUCLEOTIDE SEQUENCE [LARGE SCALE GENOMIC DNA]</scope>
    <source>
        <strain evidence="2 3">B-23453</strain>
    </source>
</reference>
<evidence type="ECO:0000313" key="3">
    <source>
        <dbReference type="Proteomes" id="UP001341444"/>
    </source>
</evidence>
<dbReference type="EMBL" id="JARMAB010000013">
    <property type="protein sequence ID" value="MED1203613.1"/>
    <property type="molecule type" value="Genomic_DNA"/>
</dbReference>
<dbReference type="Proteomes" id="UP001341444">
    <property type="component" value="Unassembled WGS sequence"/>
</dbReference>
<dbReference type="RefSeq" id="WP_232317657.1">
    <property type="nucleotide sequence ID" value="NZ_JARMAB010000013.1"/>
</dbReference>
<proteinExistence type="predicted"/>
<sequence>MMESSGESWIFASVILFICVLIVFHIVFTLRRQKNQMQQLIAQHSRLVHSLPMSLGMISTMTICTNIAAIMNSYISASFIVGLIIGILVSGVISFPFKDKIAA</sequence>
<evidence type="ECO:0000313" key="2">
    <source>
        <dbReference type="EMBL" id="MED1203613.1"/>
    </source>
</evidence>